<dbReference type="NCBIfam" id="TIGR01777">
    <property type="entry name" value="yfcH"/>
    <property type="match status" value="1"/>
</dbReference>
<accession>A0A7X6HET2</accession>
<reference evidence="4 5" key="1">
    <citation type="submission" date="2020-04" db="EMBL/GenBank/DDBJ databases">
        <title>Arthrobacter sp. nov.</title>
        <authorList>
            <person name="Liu S."/>
        </authorList>
    </citation>
    <scope>NUCLEOTIDE SEQUENCE [LARGE SCALE GENOMIC DNA]</scope>
    <source>
        <strain evidence="4 5">E918</strain>
    </source>
</reference>
<organism evidence="4 5">
    <name type="scientific">Arthrobacter mobilis</name>
    <dbReference type="NCBI Taxonomy" id="2724944"/>
    <lineage>
        <taxon>Bacteria</taxon>
        <taxon>Bacillati</taxon>
        <taxon>Actinomycetota</taxon>
        <taxon>Actinomycetes</taxon>
        <taxon>Micrococcales</taxon>
        <taxon>Micrococcaceae</taxon>
        <taxon>Arthrobacter</taxon>
    </lineage>
</organism>
<feature type="domain" description="NAD-dependent epimerase/dehydratase" evidence="2">
    <location>
        <begin position="3"/>
        <end position="210"/>
    </location>
</feature>
<dbReference type="InterPro" id="IPR013549">
    <property type="entry name" value="DUF1731"/>
</dbReference>
<proteinExistence type="inferred from homology"/>
<sequence length="296" mass="30596">MKVLIAGASGLIGSALARLLETRGHTVSRLVRRPARSAAEVPWDPAAGSLDPRAVSGQDAVVNLAGSALHLRPWTRSTKEDLLSSRVGSTRTLAAAMAAAEQPPGVFISQSGSGYYGDRGDEVLTEEAASGDLFMSAVCRAWEHAVLGAPGRTVVTRTGIVMAPQAGALPRLLLPVRLGVGGPPGSGRQWWPWITLEDEAAALAFLLEADLSGPVNLCAPEPARAGELVAAVAAALGRPARFRAPEAVLKAALGEMAENLVLPSARMLPSRLTAAGFAFAQPAVADLARWVAGRAA</sequence>
<evidence type="ECO:0000259" key="3">
    <source>
        <dbReference type="Pfam" id="PF08338"/>
    </source>
</evidence>
<dbReference type="AlphaFoldDB" id="A0A7X6HET2"/>
<comment type="similarity">
    <text evidence="1">Belongs to the NAD(P)-dependent epimerase/dehydratase family. SDR39U1 subfamily.</text>
</comment>
<name>A0A7X6HET2_9MICC</name>
<evidence type="ECO:0000313" key="5">
    <source>
        <dbReference type="Proteomes" id="UP000544090"/>
    </source>
</evidence>
<dbReference type="RefSeq" id="WP_168486258.1">
    <property type="nucleotide sequence ID" value="NZ_JAAZSQ010000008.1"/>
</dbReference>
<feature type="domain" description="DUF1731" evidence="3">
    <location>
        <begin position="244"/>
        <end position="287"/>
    </location>
</feature>
<dbReference type="Proteomes" id="UP000544090">
    <property type="component" value="Unassembled WGS sequence"/>
</dbReference>
<keyword evidence="5" id="KW-1185">Reference proteome</keyword>
<dbReference type="Pfam" id="PF08338">
    <property type="entry name" value="DUF1731"/>
    <property type="match status" value="1"/>
</dbReference>
<evidence type="ECO:0000313" key="4">
    <source>
        <dbReference type="EMBL" id="NKX54914.1"/>
    </source>
</evidence>
<dbReference type="SUPFAM" id="SSF51735">
    <property type="entry name" value="NAD(P)-binding Rossmann-fold domains"/>
    <property type="match status" value="1"/>
</dbReference>
<protein>
    <submittedName>
        <fullName evidence="4">TIGR01777 family protein</fullName>
    </submittedName>
</protein>
<dbReference type="Gene3D" id="3.40.50.720">
    <property type="entry name" value="NAD(P)-binding Rossmann-like Domain"/>
    <property type="match status" value="1"/>
</dbReference>
<evidence type="ECO:0000259" key="2">
    <source>
        <dbReference type="Pfam" id="PF01370"/>
    </source>
</evidence>
<dbReference type="InterPro" id="IPR036291">
    <property type="entry name" value="NAD(P)-bd_dom_sf"/>
</dbReference>
<comment type="caution">
    <text evidence="4">The sequence shown here is derived from an EMBL/GenBank/DDBJ whole genome shotgun (WGS) entry which is preliminary data.</text>
</comment>
<gene>
    <name evidence="4" type="ORF">HGG74_10245</name>
</gene>
<dbReference type="InterPro" id="IPR001509">
    <property type="entry name" value="Epimerase_deHydtase"/>
</dbReference>
<dbReference type="EMBL" id="JAAZSQ010000008">
    <property type="protein sequence ID" value="NKX54914.1"/>
    <property type="molecule type" value="Genomic_DNA"/>
</dbReference>
<evidence type="ECO:0000256" key="1">
    <source>
        <dbReference type="ARBA" id="ARBA00009353"/>
    </source>
</evidence>
<dbReference type="InterPro" id="IPR010099">
    <property type="entry name" value="SDR39U1"/>
</dbReference>
<dbReference type="PANTHER" id="PTHR11092:SF0">
    <property type="entry name" value="EPIMERASE FAMILY PROTEIN SDR39U1"/>
    <property type="match status" value="1"/>
</dbReference>
<dbReference type="Pfam" id="PF01370">
    <property type="entry name" value="Epimerase"/>
    <property type="match status" value="1"/>
</dbReference>
<dbReference type="PANTHER" id="PTHR11092">
    <property type="entry name" value="SUGAR NUCLEOTIDE EPIMERASE RELATED"/>
    <property type="match status" value="1"/>
</dbReference>